<organism evidence="2 3">
    <name type="scientific">Batillaria attramentaria</name>
    <dbReference type="NCBI Taxonomy" id="370345"/>
    <lineage>
        <taxon>Eukaryota</taxon>
        <taxon>Metazoa</taxon>
        <taxon>Spiralia</taxon>
        <taxon>Lophotrochozoa</taxon>
        <taxon>Mollusca</taxon>
        <taxon>Gastropoda</taxon>
        <taxon>Caenogastropoda</taxon>
        <taxon>Sorbeoconcha</taxon>
        <taxon>Cerithioidea</taxon>
        <taxon>Batillariidae</taxon>
        <taxon>Batillaria</taxon>
    </lineage>
</organism>
<gene>
    <name evidence="2" type="ORF">BaRGS_00031745</name>
</gene>
<sequence>MLRWPRLSLGGWQAVWTVCSANNCRSCGVTVAITSADRLLTSCRCGVGVLAGPGSTKVLAVAGGGAGGLGWCLPDSPRSVVARTGAQRMFSSASFDTSEDCPHARGCFPLGGMVVLQQYSVRPVNSV</sequence>
<comment type="caution">
    <text evidence="2">The sequence shown here is derived from an EMBL/GenBank/DDBJ whole genome shotgun (WGS) entry which is preliminary data.</text>
</comment>
<evidence type="ECO:0000313" key="3">
    <source>
        <dbReference type="Proteomes" id="UP001519460"/>
    </source>
</evidence>
<evidence type="ECO:0000256" key="1">
    <source>
        <dbReference type="SAM" id="SignalP"/>
    </source>
</evidence>
<feature type="chain" id="PRO_5044815967" description="Secreted protein" evidence="1">
    <location>
        <begin position="22"/>
        <end position="127"/>
    </location>
</feature>
<evidence type="ECO:0008006" key="4">
    <source>
        <dbReference type="Google" id="ProtNLM"/>
    </source>
</evidence>
<evidence type="ECO:0000313" key="2">
    <source>
        <dbReference type="EMBL" id="KAK7477065.1"/>
    </source>
</evidence>
<dbReference type="EMBL" id="JACVVK020000359">
    <property type="protein sequence ID" value="KAK7477065.1"/>
    <property type="molecule type" value="Genomic_DNA"/>
</dbReference>
<protein>
    <recommendedName>
        <fullName evidence="4">Secreted protein</fullName>
    </recommendedName>
</protein>
<feature type="signal peptide" evidence="1">
    <location>
        <begin position="1"/>
        <end position="21"/>
    </location>
</feature>
<keyword evidence="3" id="KW-1185">Reference proteome</keyword>
<name>A0ABD0JPV4_9CAEN</name>
<dbReference type="Proteomes" id="UP001519460">
    <property type="component" value="Unassembled WGS sequence"/>
</dbReference>
<reference evidence="2 3" key="1">
    <citation type="journal article" date="2023" name="Sci. Data">
        <title>Genome assembly of the Korean intertidal mud-creeper Batillaria attramentaria.</title>
        <authorList>
            <person name="Patra A.K."/>
            <person name="Ho P.T."/>
            <person name="Jun S."/>
            <person name="Lee S.J."/>
            <person name="Kim Y."/>
            <person name="Won Y.J."/>
        </authorList>
    </citation>
    <scope>NUCLEOTIDE SEQUENCE [LARGE SCALE GENOMIC DNA]</scope>
    <source>
        <strain evidence="2">Wonlab-2016</strain>
    </source>
</reference>
<accession>A0ABD0JPV4</accession>
<dbReference type="AlphaFoldDB" id="A0ABD0JPV4"/>
<proteinExistence type="predicted"/>
<keyword evidence="1" id="KW-0732">Signal</keyword>